<comment type="similarity">
    <text evidence="1">Belongs to the N-acetylmuramoyl-L-alanine amidase 2 family.</text>
</comment>
<gene>
    <name evidence="5" type="ORF">CTKZ_35250</name>
</gene>
<dbReference type="Pfam" id="PF01510">
    <property type="entry name" value="Amidase_2"/>
    <property type="match status" value="1"/>
</dbReference>
<feature type="compositionally biased region" description="Basic and acidic residues" evidence="2">
    <location>
        <begin position="96"/>
        <end position="108"/>
    </location>
</feature>
<dbReference type="AlphaFoldDB" id="A0A401V4W6"/>
<evidence type="ECO:0000313" key="6">
    <source>
        <dbReference type="Proteomes" id="UP000288246"/>
    </source>
</evidence>
<dbReference type="RefSeq" id="WP_124344505.1">
    <property type="nucleotide sequence ID" value="NZ_BHYL01000388.1"/>
</dbReference>
<feature type="domain" description="N-acetylmuramoyl-L-alanine amidase" evidence="3">
    <location>
        <begin position="269"/>
        <end position="434"/>
    </location>
</feature>
<evidence type="ECO:0000256" key="1">
    <source>
        <dbReference type="ARBA" id="ARBA00007553"/>
    </source>
</evidence>
<protein>
    <recommendedName>
        <fullName evidence="7">Peptidoglycan recognition protein family domain-containing protein</fullName>
    </recommendedName>
</protein>
<dbReference type="GO" id="GO:0009253">
    <property type="term" value="P:peptidoglycan catabolic process"/>
    <property type="evidence" value="ECO:0007669"/>
    <property type="project" value="InterPro"/>
</dbReference>
<feature type="domain" description="Peptidoglycan recognition protein family" evidence="4">
    <location>
        <begin position="258"/>
        <end position="405"/>
    </location>
</feature>
<dbReference type="CDD" id="cd06583">
    <property type="entry name" value="PGRP"/>
    <property type="match status" value="1"/>
</dbReference>
<dbReference type="EMBL" id="BHYL01000388">
    <property type="protein sequence ID" value="GCD21963.1"/>
    <property type="molecule type" value="Genomic_DNA"/>
</dbReference>
<dbReference type="GO" id="GO:0008270">
    <property type="term" value="F:zinc ion binding"/>
    <property type="evidence" value="ECO:0007669"/>
    <property type="project" value="InterPro"/>
</dbReference>
<proteinExistence type="inferred from homology"/>
<dbReference type="Gene3D" id="3.40.80.10">
    <property type="entry name" value="Peptidoglycan recognition protein-like"/>
    <property type="match status" value="1"/>
</dbReference>
<dbReference type="InterPro" id="IPR002502">
    <property type="entry name" value="Amidase_domain"/>
</dbReference>
<feature type="region of interest" description="Disordered" evidence="2">
    <location>
        <begin position="1"/>
        <end position="37"/>
    </location>
</feature>
<dbReference type="SMART" id="SM00644">
    <property type="entry name" value="Ami_2"/>
    <property type="match status" value="1"/>
</dbReference>
<dbReference type="PANTHER" id="PTHR11022">
    <property type="entry name" value="PEPTIDOGLYCAN RECOGNITION PROTEIN"/>
    <property type="match status" value="1"/>
</dbReference>
<reference evidence="5 6" key="1">
    <citation type="submission" date="2018-11" db="EMBL/GenBank/DDBJ databases">
        <title>Draft genome sequence of Cellulomonas takizawaensis strain TKZ-21.</title>
        <authorList>
            <person name="Yamamura H."/>
            <person name="Hayashi T."/>
            <person name="Hamada M."/>
            <person name="Serisawa Y."/>
            <person name="Matsuyama K."/>
            <person name="Nakagawa Y."/>
            <person name="Otoguro M."/>
            <person name="Yanagida F."/>
            <person name="Hayakawa M."/>
        </authorList>
    </citation>
    <scope>NUCLEOTIDE SEQUENCE [LARGE SCALE GENOMIC DNA]</scope>
    <source>
        <strain evidence="5 6">TKZ-21</strain>
    </source>
</reference>
<evidence type="ECO:0000256" key="2">
    <source>
        <dbReference type="SAM" id="MobiDB-lite"/>
    </source>
</evidence>
<dbReference type="SUPFAM" id="SSF55846">
    <property type="entry name" value="N-acetylmuramoyl-L-alanine amidase-like"/>
    <property type="match status" value="1"/>
</dbReference>
<dbReference type="InterPro" id="IPR006619">
    <property type="entry name" value="PGRP_domain_met/bac"/>
</dbReference>
<organism evidence="5 6">
    <name type="scientific">Cellulomonas algicola</name>
    <dbReference type="NCBI Taxonomy" id="2071633"/>
    <lineage>
        <taxon>Bacteria</taxon>
        <taxon>Bacillati</taxon>
        <taxon>Actinomycetota</taxon>
        <taxon>Actinomycetes</taxon>
        <taxon>Micrococcales</taxon>
        <taxon>Cellulomonadaceae</taxon>
        <taxon>Cellulomonas</taxon>
    </lineage>
</organism>
<dbReference type="InterPro" id="IPR015510">
    <property type="entry name" value="PGRP"/>
</dbReference>
<feature type="compositionally biased region" description="Low complexity" evidence="2">
    <location>
        <begin position="70"/>
        <end position="95"/>
    </location>
</feature>
<evidence type="ECO:0000259" key="4">
    <source>
        <dbReference type="SMART" id="SM00701"/>
    </source>
</evidence>
<sequence length="926" mass="92837">MAAAGLVAGAGPAQALPVAAGGTSPAAQATLRTDGGSAAAVRAVTDVPLHEVDLTVAPPSGLSAFALPAPSTTGPTPDETDPDTTASDATTPDAATADRPHGSDRVRTEPIATSEHTTIGVSWADPAASLAVQVRTRTDGTWSQWRALDDEVTSPDASTSEAQRTLRGGTEAVWIGDADAVELSFPATTAVPADLELTLVGDAATDGVTGDVTDGAGTAAGTATTDGTGARTAAATTTAALEDGDVGALAQASSVAAPAIVSRAEWGAAPQLCAFDVASTLQFAVVHHTAGSNAYTSVAQAMAQIRNDQRYHQQSRGWCDIGYNYLVDKWGNVYEGRAGSGDRPVIGVHAGGFNTGSVGVSMLGEYGAVAPPAATQESVARLIAWRLASYHRDPAGSFWYTTGGGENSRYAAGTRLQLPVVIGHRDVAFTACPGERGYAMLGAVRSRARDLVGSQMVNPYLLSTSLAYGAGTAVASDVVGSIGWTLTVVDRRTGVELVRRAGSTGPTSGTTIAGWDGRSDAGVALGAGPYTLTMTGTDLVDGSPLVPWSQNFEITGSQNPPVVAAVPLTGSLRYEAVDPARLVDTRATGGSLGASSRMDLKVAGVAGVPADAKAVALNITAVSSAGVSYVSAWPAGQARPGASVLNADAGRTTAASTVVGVGGQGLVSLYNNAGSVHLVVDVTGYFTDSGATDGYAPLTTAARALDTRTSGGAIPAGGRRTVPLAGTSGIPADATAVVVNVVSRAAGYGNVAVVPSGSAPGITSTVNHVPGRDVANRAVVPLRSGAVDVNVAGSAADVVVDVVGWFGPGGTQRFTPVAPARAFDTRLTGRQLGDGQTRTFPVASVGGVPADASSVVLNLTATRANAYATYLTAWGPGSRPATSDLNAGAGADIANVTFVRPGTSGVSVYNNAGSVDVVGDVMGYFR</sequence>
<evidence type="ECO:0000259" key="3">
    <source>
        <dbReference type="SMART" id="SM00644"/>
    </source>
</evidence>
<dbReference type="SMART" id="SM00701">
    <property type="entry name" value="PGRP"/>
    <property type="match status" value="1"/>
</dbReference>
<feature type="region of interest" description="Disordered" evidence="2">
    <location>
        <begin position="63"/>
        <end position="115"/>
    </location>
</feature>
<name>A0A401V4W6_9CELL</name>
<comment type="caution">
    <text evidence="5">The sequence shown here is derived from an EMBL/GenBank/DDBJ whole genome shotgun (WGS) entry which is preliminary data.</text>
</comment>
<dbReference type="OrthoDB" id="514320at2"/>
<accession>A0A401V4W6</accession>
<evidence type="ECO:0008006" key="7">
    <source>
        <dbReference type="Google" id="ProtNLM"/>
    </source>
</evidence>
<dbReference type="PANTHER" id="PTHR11022:SF41">
    <property type="entry name" value="PEPTIDOGLYCAN-RECOGNITION PROTEIN LC-RELATED"/>
    <property type="match status" value="1"/>
</dbReference>
<evidence type="ECO:0000313" key="5">
    <source>
        <dbReference type="EMBL" id="GCD21963.1"/>
    </source>
</evidence>
<keyword evidence="6" id="KW-1185">Reference proteome</keyword>
<dbReference type="GO" id="GO:0008745">
    <property type="term" value="F:N-acetylmuramoyl-L-alanine amidase activity"/>
    <property type="evidence" value="ECO:0007669"/>
    <property type="project" value="InterPro"/>
</dbReference>
<dbReference type="InterPro" id="IPR036505">
    <property type="entry name" value="Amidase/PGRP_sf"/>
</dbReference>
<dbReference type="Proteomes" id="UP000288246">
    <property type="component" value="Unassembled WGS sequence"/>
</dbReference>
<feature type="compositionally biased region" description="Low complexity" evidence="2">
    <location>
        <begin position="1"/>
        <end position="22"/>
    </location>
</feature>